<dbReference type="EC" id="2.7.6.5" evidence="2"/>
<name>A0A433SFU4_9BURK</name>
<dbReference type="InterPro" id="IPR007685">
    <property type="entry name" value="RelA_SpoT"/>
</dbReference>
<proteinExistence type="predicted"/>
<protein>
    <submittedName>
        <fullName evidence="2">GTP pyrophosphokinase YwaC</fullName>
        <ecNumber evidence="2">2.7.6.5</ecNumber>
    </submittedName>
</protein>
<keyword evidence="3" id="KW-1185">Reference proteome</keyword>
<dbReference type="Gene3D" id="3.30.460.10">
    <property type="entry name" value="Beta Polymerase, domain 2"/>
    <property type="match status" value="1"/>
</dbReference>
<dbReference type="PANTHER" id="PTHR41773:SF1">
    <property type="entry name" value="RELA_SPOT DOMAIN-CONTAINING PROTEIN"/>
    <property type="match status" value="1"/>
</dbReference>
<dbReference type="GO" id="GO:0015969">
    <property type="term" value="P:guanosine tetraphosphate metabolic process"/>
    <property type="evidence" value="ECO:0007669"/>
    <property type="project" value="InterPro"/>
</dbReference>
<evidence type="ECO:0000259" key="1">
    <source>
        <dbReference type="SMART" id="SM00954"/>
    </source>
</evidence>
<evidence type="ECO:0000313" key="2">
    <source>
        <dbReference type="EMBL" id="RUS67605.1"/>
    </source>
</evidence>
<dbReference type="EMBL" id="PQSP01000001">
    <property type="protein sequence ID" value="RUS67605.1"/>
    <property type="molecule type" value="Genomic_DNA"/>
</dbReference>
<dbReference type="GO" id="GO:0008728">
    <property type="term" value="F:GTP diphosphokinase activity"/>
    <property type="evidence" value="ECO:0007669"/>
    <property type="project" value="UniProtKB-EC"/>
</dbReference>
<dbReference type="CDD" id="cd05399">
    <property type="entry name" value="NT_Rel-Spo_like"/>
    <property type="match status" value="1"/>
</dbReference>
<comment type="caution">
    <text evidence="2">The sequence shown here is derived from an EMBL/GenBank/DDBJ whole genome shotgun (WGS) entry which is preliminary data.</text>
</comment>
<dbReference type="SUPFAM" id="SSF81301">
    <property type="entry name" value="Nucleotidyltransferase"/>
    <property type="match status" value="1"/>
</dbReference>
<dbReference type="Pfam" id="PF04607">
    <property type="entry name" value="RelA_SpoT"/>
    <property type="match status" value="1"/>
</dbReference>
<feature type="domain" description="RelA/SpoT" evidence="1">
    <location>
        <begin position="52"/>
        <end position="187"/>
    </location>
</feature>
<keyword evidence="2" id="KW-0808">Transferase</keyword>
<accession>A0A433SFU4</accession>
<dbReference type="OrthoDB" id="9789634at2"/>
<evidence type="ECO:0000313" key="3">
    <source>
        <dbReference type="Proteomes" id="UP000286947"/>
    </source>
</evidence>
<dbReference type="PANTHER" id="PTHR41773">
    <property type="entry name" value="GTP PYROPHOSPHATASE-RELATED"/>
    <property type="match status" value="1"/>
</dbReference>
<dbReference type="InterPro" id="IPR043519">
    <property type="entry name" value="NT_sf"/>
</dbReference>
<organism evidence="2 3">
    <name type="scientific">Saezia sanguinis</name>
    <dbReference type="NCBI Taxonomy" id="1965230"/>
    <lineage>
        <taxon>Bacteria</taxon>
        <taxon>Pseudomonadati</taxon>
        <taxon>Pseudomonadota</taxon>
        <taxon>Betaproteobacteria</taxon>
        <taxon>Burkholderiales</taxon>
        <taxon>Saeziaceae</taxon>
        <taxon>Saezia</taxon>
    </lineage>
</organism>
<sequence>MASLNFRTEKLNFKNFYSKNQTVLDNARLMFSTLISSLLSAEKNISLYSISSRLKSRDEAVRKFTRKYQESLENEKIPYEIKDHITDLVGLRIVLLYESDIQVVGDILKSEFDVIEVTNKTRILESKGDAFGYKGLHLDLKLSASRAAMREYAPYASLRFEVQIRTIIQDAWSVLDHKIKYKKAIPKYLERRINSLAALFEIADREFLNIHEDTQAEEAKAHQHQNGDENINAFTFSQIIKDKLSGFANDESRIGEFVDFLLSYGDLSYNQLVEYIDRYHDLVYGFFNQIKKMIKKNYQMDVMSFLFFVLYAADRKKYKDIIHGMAEGEFLEYLNSTGKGGTV</sequence>
<dbReference type="Proteomes" id="UP000286947">
    <property type="component" value="Unassembled WGS sequence"/>
</dbReference>
<dbReference type="RefSeq" id="WP_126977130.1">
    <property type="nucleotide sequence ID" value="NZ_PQSP01000001.1"/>
</dbReference>
<dbReference type="SMART" id="SM00954">
    <property type="entry name" value="RelA_SpoT"/>
    <property type="match status" value="1"/>
</dbReference>
<gene>
    <name evidence="2" type="primary">ywaC</name>
    <name evidence="2" type="ORF">CUZ56_00080</name>
</gene>
<dbReference type="Gene3D" id="1.10.287.860">
    <property type="entry name" value="Nucleotidyltransferase"/>
    <property type="match status" value="1"/>
</dbReference>
<dbReference type="AlphaFoldDB" id="A0A433SFU4"/>
<keyword evidence="2" id="KW-0418">Kinase</keyword>
<reference evidence="2 3" key="1">
    <citation type="submission" date="2018-01" db="EMBL/GenBank/DDBJ databases">
        <title>Saezia sanguinis gen. nov., sp. nov., in the order Burkholderiales isolated from human blood.</title>
        <authorList>
            <person name="Medina-Pascual M.J."/>
            <person name="Valdezate S."/>
            <person name="Monzon S."/>
            <person name="Cuesta I."/>
            <person name="Carrasco G."/>
            <person name="Villalon P."/>
            <person name="Saez-Nieto J.A."/>
        </authorList>
    </citation>
    <scope>NUCLEOTIDE SEQUENCE [LARGE SCALE GENOMIC DNA]</scope>
    <source>
        <strain evidence="2 3">CNM695-12</strain>
    </source>
</reference>
<dbReference type="GO" id="GO:0016301">
    <property type="term" value="F:kinase activity"/>
    <property type="evidence" value="ECO:0007669"/>
    <property type="project" value="UniProtKB-KW"/>
</dbReference>